<protein>
    <recommendedName>
        <fullName evidence="3">DUF4123 domain-containing protein</fullName>
    </recommendedName>
</protein>
<organism evidence="1 2">
    <name type="scientific">Pokkaliibacter plantistimulans</name>
    <dbReference type="NCBI Taxonomy" id="1635171"/>
    <lineage>
        <taxon>Bacteria</taxon>
        <taxon>Pseudomonadati</taxon>
        <taxon>Pseudomonadota</taxon>
        <taxon>Gammaproteobacteria</taxon>
        <taxon>Oceanospirillales</taxon>
        <taxon>Balneatrichaceae</taxon>
        <taxon>Pokkaliibacter</taxon>
    </lineage>
</organism>
<evidence type="ECO:0000313" key="2">
    <source>
        <dbReference type="Proteomes" id="UP000248090"/>
    </source>
</evidence>
<proteinExistence type="predicted"/>
<dbReference type="RefSeq" id="WP_110190147.1">
    <property type="nucleotide sequence ID" value="NZ_CP177354.1"/>
</dbReference>
<evidence type="ECO:0008006" key="3">
    <source>
        <dbReference type="Google" id="ProtNLM"/>
    </source>
</evidence>
<evidence type="ECO:0000313" key="1">
    <source>
        <dbReference type="EMBL" id="PXF28701.1"/>
    </source>
</evidence>
<reference evidence="1 2" key="1">
    <citation type="submission" date="2015-03" db="EMBL/GenBank/DDBJ databases">
        <authorList>
            <person name="Krishnan R."/>
            <person name="Midha S."/>
            <person name="Patil P.B."/>
            <person name="Rameshkumar N."/>
        </authorList>
    </citation>
    <scope>NUCLEOTIDE SEQUENCE [LARGE SCALE GENOMIC DNA]</scope>
    <source>
        <strain evidence="1 2">L1E11</strain>
    </source>
</reference>
<dbReference type="Proteomes" id="UP000248090">
    <property type="component" value="Unassembled WGS sequence"/>
</dbReference>
<sequence length="269" mass="31025">MGYSELIKVENYDYRLLMYMSGEIEHPSSFVTQGQEVPIILPALIPIWCDQTDTVGLWKHWFTNSRYPTIVIQSPENCYRVQEIALNLDQLIASESYSLISAEGDVADDISSFCAPVESINVNEIVRLYKKYDHDPKRLSELDIFKDNVPMFISEMEYKGNFPKYSSDISSSELRNSCTVEYSKDVVDEISELDISPEWFKVKDQEPLFYKLLLKEDFSGAWMCLNSNGWMFEDAKKAMKKLANKVNDKNFSILTEAWTNLSLEINGGY</sequence>
<comment type="caution">
    <text evidence="1">The sequence shown here is derived from an EMBL/GenBank/DDBJ whole genome shotgun (WGS) entry which is preliminary data.</text>
</comment>
<name>A0ABX5LTU5_9GAMM</name>
<gene>
    <name evidence="1" type="ORF">WH50_24865</name>
</gene>
<dbReference type="EMBL" id="LAPT01000159">
    <property type="protein sequence ID" value="PXF28701.1"/>
    <property type="molecule type" value="Genomic_DNA"/>
</dbReference>
<keyword evidence="2" id="KW-1185">Reference proteome</keyword>
<accession>A0ABX5LTU5</accession>